<keyword evidence="2" id="KW-0560">Oxidoreductase</keyword>
<dbReference type="GO" id="GO:0016616">
    <property type="term" value="F:oxidoreductase activity, acting on the CH-OH group of donors, NAD or NADP as acceptor"/>
    <property type="evidence" value="ECO:0007669"/>
    <property type="project" value="UniProtKB-ARBA"/>
</dbReference>
<protein>
    <submittedName>
        <fullName evidence="4">NADP-dependent 3-hydroxy acid dehydrogenase YdfG</fullName>
    </submittedName>
</protein>
<reference evidence="4 5" key="1">
    <citation type="submission" date="2018-08" db="EMBL/GenBank/DDBJ databases">
        <title>Sequencing the genomes of 1000 actinobacteria strains.</title>
        <authorList>
            <person name="Klenk H.-P."/>
        </authorList>
    </citation>
    <scope>NUCLEOTIDE SEQUENCE [LARGE SCALE GENOMIC DNA]</scope>
    <source>
        <strain evidence="4 5">DSM 22967</strain>
    </source>
</reference>
<dbReference type="InterPro" id="IPR002347">
    <property type="entry name" value="SDR_fam"/>
</dbReference>
<gene>
    <name evidence="4" type="ORF">DFJ65_1095</name>
</gene>
<evidence type="ECO:0000313" key="5">
    <source>
        <dbReference type="Proteomes" id="UP000256253"/>
    </source>
</evidence>
<dbReference type="AlphaFoldDB" id="A0A3D9UKV9"/>
<organism evidence="4 5">
    <name type="scientific">Calidifontibacter indicus</name>
    <dbReference type="NCBI Taxonomy" id="419650"/>
    <lineage>
        <taxon>Bacteria</taxon>
        <taxon>Bacillati</taxon>
        <taxon>Actinomycetota</taxon>
        <taxon>Actinomycetes</taxon>
        <taxon>Micrococcales</taxon>
        <taxon>Dermacoccaceae</taxon>
        <taxon>Calidifontibacter</taxon>
    </lineage>
</organism>
<name>A0A3D9UKV9_9MICO</name>
<dbReference type="FunFam" id="3.40.50.720:FF:000047">
    <property type="entry name" value="NADP-dependent L-serine/L-allo-threonine dehydrogenase"/>
    <property type="match status" value="1"/>
</dbReference>
<accession>A0A3D9UKV9</accession>
<keyword evidence="5" id="KW-1185">Reference proteome</keyword>
<evidence type="ECO:0000313" key="4">
    <source>
        <dbReference type="EMBL" id="REF30102.1"/>
    </source>
</evidence>
<proteinExistence type="inferred from homology"/>
<dbReference type="EMBL" id="QTUA01000001">
    <property type="protein sequence ID" value="REF30102.1"/>
    <property type="molecule type" value="Genomic_DNA"/>
</dbReference>
<dbReference type="Gene3D" id="3.40.50.720">
    <property type="entry name" value="NAD(P)-binding Rossmann-like Domain"/>
    <property type="match status" value="1"/>
</dbReference>
<dbReference type="PRINTS" id="PR00080">
    <property type="entry name" value="SDRFAMILY"/>
</dbReference>
<dbReference type="PANTHER" id="PTHR42901">
    <property type="entry name" value="ALCOHOL DEHYDROGENASE"/>
    <property type="match status" value="1"/>
</dbReference>
<dbReference type="Proteomes" id="UP000256253">
    <property type="component" value="Unassembled WGS sequence"/>
</dbReference>
<dbReference type="PRINTS" id="PR00081">
    <property type="entry name" value="GDHRDH"/>
</dbReference>
<evidence type="ECO:0000256" key="3">
    <source>
        <dbReference type="RuleBase" id="RU000363"/>
    </source>
</evidence>
<dbReference type="SUPFAM" id="SSF51735">
    <property type="entry name" value="NAD(P)-binding Rossmann-fold domains"/>
    <property type="match status" value="1"/>
</dbReference>
<dbReference type="OrthoDB" id="9775296at2"/>
<comment type="similarity">
    <text evidence="1 3">Belongs to the short-chain dehydrogenases/reductases (SDR) family.</text>
</comment>
<dbReference type="RefSeq" id="WP_115922139.1">
    <property type="nucleotide sequence ID" value="NZ_QTUA01000001.1"/>
</dbReference>
<dbReference type="InterPro" id="IPR036291">
    <property type="entry name" value="NAD(P)-bd_dom_sf"/>
</dbReference>
<evidence type="ECO:0000256" key="2">
    <source>
        <dbReference type="ARBA" id="ARBA00023002"/>
    </source>
</evidence>
<dbReference type="Pfam" id="PF00106">
    <property type="entry name" value="adh_short"/>
    <property type="match status" value="1"/>
</dbReference>
<evidence type="ECO:0000256" key="1">
    <source>
        <dbReference type="ARBA" id="ARBA00006484"/>
    </source>
</evidence>
<dbReference type="PANTHER" id="PTHR42901:SF1">
    <property type="entry name" value="ALCOHOL DEHYDROGENASE"/>
    <property type="match status" value="1"/>
</dbReference>
<comment type="caution">
    <text evidence="4">The sequence shown here is derived from an EMBL/GenBank/DDBJ whole genome shotgun (WGS) entry which is preliminary data.</text>
</comment>
<sequence length="247" mass="25863">MTQRRIAVVTGASSGIGRATARRLAADGFEVICAARRTDRIEALAQEIGGRALTCDVTKADDIAALAAAVGDRLDVLVANAGGAIGTETVATAKLEEWRTMYDTNVIGVAASIQTLLPALTKAHGVIITIGSVAGMVAYEGGAGYCGVKAAVHSLMMSLRLELFDQPVRVCEIDPGMVASDEFSLVRFHGDEQKAAAVYAGVEAPLTQEDIAETVAFVAAQPEHVNIDQLVVRPRAQAAAHKVHRTS</sequence>